<dbReference type="AlphaFoldDB" id="A0ABD6CE63"/>
<protein>
    <submittedName>
        <fullName evidence="2">Uncharacterized protein</fullName>
    </submittedName>
</protein>
<evidence type="ECO:0000313" key="2">
    <source>
        <dbReference type="EMBL" id="MFD1588063.1"/>
    </source>
</evidence>
<accession>A0ABD6CE63</accession>
<organism evidence="2 3">
    <name type="scientific">Halorientalis brevis</name>
    <dbReference type="NCBI Taxonomy" id="1126241"/>
    <lineage>
        <taxon>Archaea</taxon>
        <taxon>Methanobacteriati</taxon>
        <taxon>Methanobacteriota</taxon>
        <taxon>Stenosarchaea group</taxon>
        <taxon>Halobacteria</taxon>
        <taxon>Halobacteriales</taxon>
        <taxon>Haloarculaceae</taxon>
        <taxon>Halorientalis</taxon>
    </lineage>
</organism>
<keyword evidence="3" id="KW-1185">Reference proteome</keyword>
<reference evidence="2 3" key="1">
    <citation type="journal article" date="2019" name="Int. J. Syst. Evol. Microbiol.">
        <title>The Global Catalogue of Microorganisms (GCM) 10K type strain sequencing project: providing services to taxonomists for standard genome sequencing and annotation.</title>
        <authorList>
            <consortium name="The Broad Institute Genomics Platform"/>
            <consortium name="The Broad Institute Genome Sequencing Center for Infectious Disease"/>
            <person name="Wu L."/>
            <person name="Ma J."/>
        </authorList>
    </citation>
    <scope>NUCLEOTIDE SEQUENCE [LARGE SCALE GENOMIC DNA]</scope>
    <source>
        <strain evidence="2 3">CGMCC 1.12125</strain>
    </source>
</reference>
<dbReference type="Proteomes" id="UP001597119">
    <property type="component" value="Unassembled WGS sequence"/>
</dbReference>
<sequence length="134" mass="14291">MSNPYTVPTGEGYLGVWSANDYTVTLTTATIDAVDWTADDALVAIETPRSDAIAVVTRTHVPDRSVILADVPAGTHNYGMDIRLGPDALGALAPFEPGDDVRGYDRDPSGIYVVPAGADPFVEHPRPHTTEGER</sequence>
<gene>
    <name evidence="2" type="ORF">ACFR9U_13850</name>
</gene>
<evidence type="ECO:0000313" key="3">
    <source>
        <dbReference type="Proteomes" id="UP001597119"/>
    </source>
</evidence>
<dbReference type="EMBL" id="JBHUDJ010000007">
    <property type="protein sequence ID" value="MFD1588063.1"/>
    <property type="molecule type" value="Genomic_DNA"/>
</dbReference>
<name>A0ABD6CE63_9EURY</name>
<feature type="region of interest" description="Disordered" evidence="1">
    <location>
        <begin position="115"/>
        <end position="134"/>
    </location>
</feature>
<feature type="compositionally biased region" description="Basic and acidic residues" evidence="1">
    <location>
        <begin position="121"/>
        <end position="134"/>
    </location>
</feature>
<dbReference type="RefSeq" id="WP_379814563.1">
    <property type="nucleotide sequence ID" value="NZ_JBHUDJ010000007.1"/>
</dbReference>
<proteinExistence type="predicted"/>
<comment type="caution">
    <text evidence="2">The sequence shown here is derived from an EMBL/GenBank/DDBJ whole genome shotgun (WGS) entry which is preliminary data.</text>
</comment>
<evidence type="ECO:0000256" key="1">
    <source>
        <dbReference type="SAM" id="MobiDB-lite"/>
    </source>
</evidence>